<sequence length="143" mass="15506">MINGKLYDWESITVGLPYGTAIAISGIDYDDELAGELAYGKGAAPVGYGNGNYTASAKITLLRDEFNKLLDFARSQGQALYRLPLFPITVSYANDGERTRTDEIRGCKFTKAAHKGAQGDTKLEVELEILVTGKIIRDGVSPI</sequence>
<dbReference type="RefSeq" id="WP_036688618.1">
    <property type="nucleotide sequence ID" value="NZ_FYEP01000001.1"/>
</dbReference>
<dbReference type="AlphaFoldDB" id="A0A081NYA4"/>
<protein>
    <submittedName>
        <fullName evidence="1">Uncharacterized protein</fullName>
    </submittedName>
</protein>
<gene>
    <name evidence="1" type="ORF">ET33_16505</name>
</gene>
<comment type="caution">
    <text evidence="1">The sequence shown here is derived from an EMBL/GenBank/DDBJ whole genome shotgun (WGS) entry which is preliminary data.</text>
</comment>
<accession>A0A081NYA4</accession>
<evidence type="ECO:0000313" key="2">
    <source>
        <dbReference type="Proteomes" id="UP000028123"/>
    </source>
</evidence>
<dbReference type="EMBL" id="JNVM01000022">
    <property type="protein sequence ID" value="KEQ23427.1"/>
    <property type="molecule type" value="Genomic_DNA"/>
</dbReference>
<dbReference type="OrthoDB" id="2604320at2"/>
<proteinExistence type="predicted"/>
<keyword evidence="2" id="KW-1185">Reference proteome</keyword>
<reference evidence="1 2" key="1">
    <citation type="submission" date="2014-06" db="EMBL/GenBank/DDBJ databases">
        <title>Draft genome sequence of Paenibacillus sp. MSt1.</title>
        <authorList>
            <person name="Aw Y.K."/>
            <person name="Ong K.S."/>
            <person name="Gan H.M."/>
            <person name="Lee S.M."/>
        </authorList>
    </citation>
    <scope>NUCLEOTIDE SEQUENCE [LARGE SCALE GENOMIC DNA]</scope>
    <source>
        <strain evidence="1 2">MSt1</strain>
    </source>
</reference>
<evidence type="ECO:0000313" key="1">
    <source>
        <dbReference type="EMBL" id="KEQ23427.1"/>
    </source>
</evidence>
<name>A0A081NYA4_9BACL</name>
<dbReference type="Proteomes" id="UP000028123">
    <property type="component" value="Unassembled WGS sequence"/>
</dbReference>
<organism evidence="1 2">
    <name type="scientific">Paenibacillus tyrfis</name>
    <dbReference type="NCBI Taxonomy" id="1501230"/>
    <lineage>
        <taxon>Bacteria</taxon>
        <taxon>Bacillati</taxon>
        <taxon>Bacillota</taxon>
        <taxon>Bacilli</taxon>
        <taxon>Bacillales</taxon>
        <taxon>Paenibacillaceae</taxon>
        <taxon>Paenibacillus</taxon>
    </lineage>
</organism>
<dbReference type="eggNOG" id="ENOG502ZRM0">
    <property type="taxonomic scope" value="Bacteria"/>
</dbReference>